<dbReference type="InterPro" id="IPR036280">
    <property type="entry name" value="Multihaem_cyt_sf"/>
</dbReference>
<dbReference type="PANTHER" id="PTHR39425">
    <property type="entry name" value="LIPOPROTEIN CYTOCHROME C"/>
    <property type="match status" value="1"/>
</dbReference>
<dbReference type="EMBL" id="NIGF01000004">
    <property type="protein sequence ID" value="PQV64628.1"/>
    <property type="molecule type" value="Genomic_DNA"/>
</dbReference>
<dbReference type="OrthoDB" id="9814800at2"/>
<evidence type="ECO:0000313" key="3">
    <source>
        <dbReference type="Proteomes" id="UP000237684"/>
    </source>
</evidence>
<evidence type="ECO:0000313" key="2">
    <source>
        <dbReference type="EMBL" id="PQV64628.1"/>
    </source>
</evidence>
<dbReference type="Gene3D" id="3.90.10.10">
    <property type="entry name" value="Cytochrome C3"/>
    <property type="match status" value="2"/>
</dbReference>
<feature type="transmembrane region" description="Helical" evidence="1">
    <location>
        <begin position="12"/>
        <end position="34"/>
    </location>
</feature>
<keyword evidence="3" id="KW-1185">Reference proteome</keyword>
<evidence type="ECO:0000256" key="1">
    <source>
        <dbReference type="SAM" id="Phobius"/>
    </source>
</evidence>
<dbReference type="Proteomes" id="UP000237684">
    <property type="component" value="Unassembled WGS sequence"/>
</dbReference>
<keyword evidence="1" id="KW-1133">Transmembrane helix</keyword>
<proteinExistence type="predicted"/>
<dbReference type="SUPFAM" id="SSF48695">
    <property type="entry name" value="Multiheme cytochromes"/>
    <property type="match status" value="1"/>
</dbReference>
<reference evidence="2 3" key="1">
    <citation type="journal article" date="2018" name="Syst. Appl. Microbiol.">
        <title>Abditibacterium utsteinense sp. nov., the first cultivated member of candidate phylum FBP, isolated from ice-free Antarctic soil samples.</title>
        <authorList>
            <person name="Tahon G."/>
            <person name="Tytgat B."/>
            <person name="Lebbe L."/>
            <person name="Carlier A."/>
            <person name="Willems A."/>
        </authorList>
    </citation>
    <scope>NUCLEOTIDE SEQUENCE [LARGE SCALE GENOMIC DNA]</scope>
    <source>
        <strain evidence="2 3">LMG 29911</strain>
    </source>
</reference>
<dbReference type="CDD" id="cd08168">
    <property type="entry name" value="Cytochrom_C3"/>
    <property type="match status" value="1"/>
</dbReference>
<dbReference type="AlphaFoldDB" id="A0A2S8SUZ7"/>
<gene>
    <name evidence="2" type="ORF">B1R32_104121</name>
</gene>
<keyword evidence="1" id="KW-0472">Membrane</keyword>
<dbReference type="PANTHER" id="PTHR39425:SF1">
    <property type="entry name" value="CYTOCHROME C7-LIKE DOMAIN-CONTAINING PROTEIN"/>
    <property type="match status" value="1"/>
</dbReference>
<name>A0A2S8SUZ7_9BACT</name>
<organism evidence="2 3">
    <name type="scientific">Abditibacterium utsteinense</name>
    <dbReference type="NCBI Taxonomy" id="1960156"/>
    <lineage>
        <taxon>Bacteria</taxon>
        <taxon>Pseudomonadati</taxon>
        <taxon>Abditibacteriota</taxon>
        <taxon>Abditibacteriia</taxon>
        <taxon>Abditibacteriales</taxon>
        <taxon>Abditibacteriaceae</taxon>
        <taxon>Abditibacterium</taxon>
    </lineage>
</organism>
<comment type="caution">
    <text evidence="2">The sequence shown here is derived from an EMBL/GenBank/DDBJ whole genome shotgun (WGS) entry which is preliminary data.</text>
</comment>
<accession>A0A2S8SUZ7</accession>
<keyword evidence="1" id="KW-0812">Transmembrane</keyword>
<dbReference type="RefSeq" id="WP_105483007.1">
    <property type="nucleotide sequence ID" value="NZ_NIGF01000004.1"/>
</dbReference>
<dbReference type="InParanoid" id="A0A2S8SUZ7"/>
<protein>
    <submittedName>
        <fullName evidence="2">Quinol:cytochrome c oxidoreductase pentaheme cytochrome subunit</fullName>
    </submittedName>
</protein>
<sequence length="229" mass="25705">MAQLFHPSSNTIAKMVIAGGALGVPGLIGAGYAVNMTYGYQVYKPIEQPIQFSHKHHNLDDGIDCRYCHTAVEKSTQAGIPDTHTCMSCHSQIWSDSPELAPVRASYTSGKPIEWNRVHDLPDFVYFNHSLHIKKGVGCESCHGRIDQAPLAMKVHTFSMQWCLDCHRHPEKFVRPREAVWTMGWKASDAGTNPDTGKPFTQTELGTKLVKEYKIGHERQLTDCYTCHH</sequence>